<reference evidence="1 2" key="1">
    <citation type="submission" date="2020-08" db="EMBL/GenBank/DDBJ databases">
        <title>Whole genome shotgun sequence of Actinoplanes ianthinogenes NBRC 13996.</title>
        <authorList>
            <person name="Komaki H."/>
            <person name="Tamura T."/>
        </authorList>
    </citation>
    <scope>NUCLEOTIDE SEQUENCE [LARGE SCALE GENOMIC DNA]</scope>
    <source>
        <strain evidence="1 2">NBRC 13996</strain>
    </source>
</reference>
<name>A0ABN6CAA8_9ACTN</name>
<evidence type="ECO:0000313" key="1">
    <source>
        <dbReference type="EMBL" id="BCJ41524.1"/>
    </source>
</evidence>
<keyword evidence="2" id="KW-1185">Reference proteome</keyword>
<accession>A0ABN6CAA8</accession>
<gene>
    <name evidence="1" type="ORF">Aiant_21810</name>
</gene>
<evidence type="ECO:0000313" key="2">
    <source>
        <dbReference type="Proteomes" id="UP000676967"/>
    </source>
</evidence>
<proteinExistence type="predicted"/>
<dbReference type="RefSeq" id="WP_268248823.1">
    <property type="nucleotide sequence ID" value="NZ_BMQZ01000009.1"/>
</dbReference>
<protein>
    <submittedName>
        <fullName evidence="1">Uncharacterized protein</fullName>
    </submittedName>
</protein>
<dbReference type="EMBL" id="AP023356">
    <property type="protein sequence ID" value="BCJ41524.1"/>
    <property type="molecule type" value="Genomic_DNA"/>
</dbReference>
<sequence>MAKAARNVAPVRFPAARVPVSGALAVRALASAVPVAPVVRVAPVV</sequence>
<organism evidence="1 2">
    <name type="scientific">Actinoplanes ianthinogenes</name>
    <dbReference type="NCBI Taxonomy" id="122358"/>
    <lineage>
        <taxon>Bacteria</taxon>
        <taxon>Bacillati</taxon>
        <taxon>Actinomycetota</taxon>
        <taxon>Actinomycetes</taxon>
        <taxon>Micromonosporales</taxon>
        <taxon>Micromonosporaceae</taxon>
        <taxon>Actinoplanes</taxon>
    </lineage>
</organism>
<dbReference type="Proteomes" id="UP000676967">
    <property type="component" value="Chromosome"/>
</dbReference>